<feature type="transmembrane region" description="Helical" evidence="12">
    <location>
        <begin position="430"/>
        <end position="448"/>
    </location>
</feature>
<dbReference type="NCBIfam" id="TIGR00813">
    <property type="entry name" value="sss"/>
    <property type="match status" value="1"/>
</dbReference>
<feature type="transmembrane region" description="Helical" evidence="12">
    <location>
        <begin position="76"/>
        <end position="99"/>
    </location>
</feature>
<feature type="transmembrane region" description="Helical" evidence="12">
    <location>
        <begin position="454"/>
        <end position="474"/>
    </location>
</feature>
<dbReference type="AlphaFoldDB" id="I0ALL7"/>
<dbReference type="GO" id="GO:0015293">
    <property type="term" value="F:symporter activity"/>
    <property type="evidence" value="ECO:0007669"/>
    <property type="project" value="TreeGrafter"/>
</dbReference>
<evidence type="ECO:0000256" key="8">
    <source>
        <dbReference type="ARBA" id="ARBA00023065"/>
    </source>
</evidence>
<evidence type="ECO:0000256" key="6">
    <source>
        <dbReference type="ARBA" id="ARBA00022989"/>
    </source>
</evidence>
<organism evidence="13 14">
    <name type="scientific">Ignavibacterium album (strain DSM 19864 / JCM 16511 / NBRC 101810 / Mat9-16)</name>
    <dbReference type="NCBI Taxonomy" id="945713"/>
    <lineage>
        <taxon>Bacteria</taxon>
        <taxon>Pseudomonadati</taxon>
        <taxon>Ignavibacteriota</taxon>
        <taxon>Ignavibacteria</taxon>
        <taxon>Ignavibacteriales</taxon>
        <taxon>Ignavibacteriaceae</taxon>
        <taxon>Ignavibacterium</taxon>
    </lineage>
</organism>
<dbReference type="GO" id="GO:0006814">
    <property type="term" value="P:sodium ion transport"/>
    <property type="evidence" value="ECO:0007669"/>
    <property type="project" value="UniProtKB-KW"/>
</dbReference>
<dbReference type="GO" id="GO:0005886">
    <property type="term" value="C:plasma membrane"/>
    <property type="evidence" value="ECO:0007669"/>
    <property type="project" value="UniProtKB-SubCell"/>
</dbReference>
<evidence type="ECO:0000256" key="3">
    <source>
        <dbReference type="ARBA" id="ARBA00022448"/>
    </source>
</evidence>
<evidence type="ECO:0000256" key="2">
    <source>
        <dbReference type="ARBA" id="ARBA00006434"/>
    </source>
</evidence>
<dbReference type="KEGG" id="ial:IALB_2169"/>
<dbReference type="HOGENOM" id="CLU_018808_11_4_10"/>
<keyword evidence="3" id="KW-0813">Transport</keyword>
<evidence type="ECO:0000256" key="7">
    <source>
        <dbReference type="ARBA" id="ARBA00023053"/>
    </source>
</evidence>
<comment type="subcellular location">
    <subcellularLocation>
        <location evidence="1">Cell membrane</location>
        <topology evidence="1">Multi-pass membrane protein</topology>
    </subcellularLocation>
</comment>
<proteinExistence type="inferred from homology"/>
<evidence type="ECO:0000313" key="13">
    <source>
        <dbReference type="EMBL" id="AFH49874.1"/>
    </source>
</evidence>
<accession>I0ALL7</accession>
<protein>
    <submittedName>
        <fullName evidence="13">Na+/proline symporter</fullName>
    </submittedName>
</protein>
<feature type="transmembrane region" description="Helical" evidence="12">
    <location>
        <begin position="320"/>
        <end position="342"/>
    </location>
</feature>
<feature type="transmembrane region" description="Helical" evidence="12">
    <location>
        <begin position="176"/>
        <end position="199"/>
    </location>
</feature>
<name>I0ALL7_IGNAJ</name>
<feature type="transmembrane region" description="Helical" evidence="12">
    <location>
        <begin position="6"/>
        <end position="25"/>
    </location>
</feature>
<dbReference type="eggNOG" id="COG0591">
    <property type="taxonomic scope" value="Bacteria"/>
</dbReference>
<keyword evidence="10" id="KW-0739">Sodium transport</keyword>
<keyword evidence="5 12" id="KW-0812">Transmembrane</keyword>
<sequence length="483" mass="52990">MNPERITDLIIVITYLIVVALIGVFSGGKQKSIKDYFLGAEKIPWLAVSFSIIAAETSALTFISIPGLAYKSNFNFLQLTFGFLIGRIAVALILLPKYYQGEISTVYTYLEKRFGRRIRTFASVVFLLTRVASDGVRLFAASIPLYLLLDISPVYAILIISLIALIYTYTGGLKAIIYVDAFQMMIYLGGAVAIIIFIINKIDLNIFLDTNLLSQKLSVINFGLGEGLNDFCKQPYTLLSGLIGGGFLSMASHGTDQLIVQRLLALQNLRKSQLAITASGIIIIFQFAIFLFIGFLLYAFYGTLDIKSDEVLPKFIITQLPTGLSGIIIAGLFAAALSTLAGSISSLSSSTMIDLFLNNKKNLLNEKTKLRYSRLFTIFWTMILVASAFFFMNTDKAVVELALSISSFTFGGMLGTFLLGIFNKKANEKIALISFIVGISVVSLFIILKLVAWTWYVFIGVIIVNIIGNVLTALNKNPGGFAS</sequence>
<evidence type="ECO:0000256" key="4">
    <source>
        <dbReference type="ARBA" id="ARBA00022475"/>
    </source>
</evidence>
<dbReference type="InterPro" id="IPR051163">
    <property type="entry name" value="Sodium:Solute_Symporter_SSF"/>
</dbReference>
<reference evidence="13 14" key="1">
    <citation type="journal article" date="2012" name="Front. Microbiol.">
        <title>Complete genome of Ignavibacterium album, a metabolically versatile, flagellated, facultative anaerobe from the phylum Chlorobi.</title>
        <authorList>
            <person name="Liu Z."/>
            <person name="Frigaard N.-U."/>
            <person name="Vogl K."/>
            <person name="Iino T."/>
            <person name="Ohkuma M."/>
            <person name="Overmann J."/>
            <person name="Bryant D.A."/>
        </authorList>
    </citation>
    <scope>NUCLEOTIDE SEQUENCE [LARGE SCALE GENOMIC DNA]</scope>
    <source>
        <strain evidence="14">DSM 19864 / JCM 16511 / NBRC 101810 / Mat9-16</strain>
    </source>
</reference>
<dbReference type="PROSITE" id="PS50283">
    <property type="entry name" value="NA_SOLUT_SYMP_3"/>
    <property type="match status" value="1"/>
</dbReference>
<dbReference type="Pfam" id="PF00474">
    <property type="entry name" value="SSF"/>
    <property type="match status" value="1"/>
</dbReference>
<dbReference type="Gene3D" id="1.20.1730.10">
    <property type="entry name" value="Sodium/glucose cotransporter"/>
    <property type="match status" value="1"/>
</dbReference>
<dbReference type="EMBL" id="CP003418">
    <property type="protein sequence ID" value="AFH49874.1"/>
    <property type="molecule type" value="Genomic_DNA"/>
</dbReference>
<evidence type="ECO:0000256" key="1">
    <source>
        <dbReference type="ARBA" id="ARBA00004651"/>
    </source>
</evidence>
<dbReference type="Proteomes" id="UP000007394">
    <property type="component" value="Chromosome"/>
</dbReference>
<gene>
    <name evidence="13" type="ordered locus">IALB_2169</name>
</gene>
<evidence type="ECO:0000256" key="11">
    <source>
        <dbReference type="RuleBase" id="RU362091"/>
    </source>
</evidence>
<feature type="transmembrane region" description="Helical" evidence="12">
    <location>
        <begin position="274"/>
        <end position="300"/>
    </location>
</feature>
<dbReference type="RefSeq" id="WP_014561023.1">
    <property type="nucleotide sequence ID" value="NC_017464.1"/>
</dbReference>
<keyword evidence="8" id="KW-0406">Ion transport</keyword>
<keyword evidence="6 12" id="KW-1133">Transmembrane helix</keyword>
<feature type="transmembrane region" description="Helical" evidence="12">
    <location>
        <begin position="146"/>
        <end position="169"/>
    </location>
</feature>
<keyword evidence="7" id="KW-0915">Sodium</keyword>
<dbReference type="PANTHER" id="PTHR42985">
    <property type="entry name" value="SODIUM-COUPLED MONOCARBOXYLATE TRANSPORTER"/>
    <property type="match status" value="1"/>
</dbReference>
<feature type="transmembrane region" description="Helical" evidence="12">
    <location>
        <begin position="398"/>
        <end position="423"/>
    </location>
</feature>
<comment type="similarity">
    <text evidence="2 11">Belongs to the sodium:solute symporter (SSF) (TC 2.A.21) family.</text>
</comment>
<feature type="transmembrane region" description="Helical" evidence="12">
    <location>
        <begin position="45"/>
        <end position="70"/>
    </location>
</feature>
<evidence type="ECO:0000256" key="9">
    <source>
        <dbReference type="ARBA" id="ARBA00023136"/>
    </source>
</evidence>
<dbReference type="InterPro" id="IPR001734">
    <property type="entry name" value="Na/solute_symporter"/>
</dbReference>
<dbReference type="OrthoDB" id="9803597at2"/>
<keyword evidence="14" id="KW-1185">Reference proteome</keyword>
<feature type="transmembrane region" description="Helical" evidence="12">
    <location>
        <begin position="375"/>
        <end position="392"/>
    </location>
</feature>
<evidence type="ECO:0000256" key="12">
    <source>
        <dbReference type="SAM" id="Phobius"/>
    </source>
</evidence>
<keyword evidence="9 12" id="KW-0472">Membrane</keyword>
<evidence type="ECO:0000256" key="5">
    <source>
        <dbReference type="ARBA" id="ARBA00022692"/>
    </source>
</evidence>
<dbReference type="CDD" id="cd11493">
    <property type="entry name" value="SLC5sbd_NIS-like_u1"/>
    <property type="match status" value="1"/>
</dbReference>
<dbReference type="STRING" id="945713.IALB_2169"/>
<evidence type="ECO:0000313" key="14">
    <source>
        <dbReference type="Proteomes" id="UP000007394"/>
    </source>
</evidence>
<dbReference type="PANTHER" id="PTHR42985:SF47">
    <property type="entry name" value="INTEGRAL MEMBRANE TRANSPORT PROTEIN"/>
    <property type="match status" value="1"/>
</dbReference>
<evidence type="ECO:0000256" key="10">
    <source>
        <dbReference type="ARBA" id="ARBA00023201"/>
    </source>
</evidence>
<dbReference type="InterPro" id="IPR038377">
    <property type="entry name" value="Na/Glc_symporter_sf"/>
</dbReference>
<keyword evidence="4" id="KW-1003">Cell membrane</keyword>